<dbReference type="GO" id="GO:0005975">
    <property type="term" value="P:carbohydrate metabolic process"/>
    <property type="evidence" value="ECO:0007669"/>
    <property type="project" value="InterPro"/>
</dbReference>
<dbReference type="CDD" id="cd10917">
    <property type="entry name" value="CE4_NodB_like_6s_7s"/>
    <property type="match status" value="1"/>
</dbReference>
<feature type="domain" description="NodB homology" evidence="8">
    <location>
        <begin position="206"/>
        <end position="393"/>
    </location>
</feature>
<evidence type="ECO:0000259" key="8">
    <source>
        <dbReference type="PROSITE" id="PS51677"/>
    </source>
</evidence>
<name>A0A0J6I4C5_COCPO</name>
<dbReference type="Proteomes" id="UP000054567">
    <property type="component" value="Unassembled WGS sequence"/>
</dbReference>
<dbReference type="InterPro" id="IPR002509">
    <property type="entry name" value="NODB_dom"/>
</dbReference>
<keyword evidence="5" id="KW-0119">Carbohydrate metabolism</keyword>
<keyword evidence="2" id="KW-0479">Metal-binding</keyword>
<comment type="cofactor">
    <cofactor evidence="1">
        <name>Co(2+)</name>
        <dbReference type="ChEBI" id="CHEBI:48828"/>
    </cofactor>
</comment>
<feature type="signal peptide" evidence="7">
    <location>
        <begin position="1"/>
        <end position="26"/>
    </location>
</feature>
<dbReference type="AlphaFoldDB" id="A0A0J6I4C5"/>
<dbReference type="SUPFAM" id="SSF88713">
    <property type="entry name" value="Glycoside hydrolase/deacetylase"/>
    <property type="match status" value="1"/>
</dbReference>
<dbReference type="EMBL" id="DS268109">
    <property type="protein sequence ID" value="KMM66222.1"/>
    <property type="molecule type" value="Genomic_DNA"/>
</dbReference>
<protein>
    <recommendedName>
        <fullName evidence="8">NodB homology domain-containing protein</fullName>
    </recommendedName>
</protein>
<organism evidence="9 10">
    <name type="scientific">Coccidioides posadasii RMSCC 3488</name>
    <dbReference type="NCBI Taxonomy" id="454284"/>
    <lineage>
        <taxon>Eukaryota</taxon>
        <taxon>Fungi</taxon>
        <taxon>Dikarya</taxon>
        <taxon>Ascomycota</taxon>
        <taxon>Pezizomycotina</taxon>
        <taxon>Eurotiomycetes</taxon>
        <taxon>Eurotiomycetidae</taxon>
        <taxon>Onygenales</taxon>
        <taxon>Onygenaceae</taxon>
        <taxon>Coccidioides</taxon>
    </lineage>
</organism>
<dbReference type="Gene3D" id="3.20.20.370">
    <property type="entry name" value="Glycoside hydrolase/deacetylase"/>
    <property type="match status" value="1"/>
</dbReference>
<dbReference type="OrthoDB" id="2128708at2759"/>
<dbReference type="PROSITE" id="PS51677">
    <property type="entry name" value="NODB"/>
    <property type="match status" value="1"/>
</dbReference>
<reference evidence="10" key="3">
    <citation type="journal article" date="2010" name="Genome Res.">
        <title>Population genomic sequencing of Coccidioides fungi reveals recent hybridization and transposon control.</title>
        <authorList>
            <person name="Neafsey D.E."/>
            <person name="Barker B.M."/>
            <person name="Sharpton T.J."/>
            <person name="Stajich J.E."/>
            <person name="Park D.J."/>
            <person name="Whiston E."/>
            <person name="Hung C.-Y."/>
            <person name="McMahan C."/>
            <person name="White J."/>
            <person name="Sykes S."/>
            <person name="Heiman D."/>
            <person name="Young S."/>
            <person name="Zeng Q."/>
            <person name="Abouelleil A."/>
            <person name="Aftuck L."/>
            <person name="Bessette D."/>
            <person name="Brown A."/>
            <person name="FitzGerald M."/>
            <person name="Lui A."/>
            <person name="Macdonald J.P."/>
            <person name="Priest M."/>
            <person name="Orbach M.J."/>
            <person name="Galgiani J.N."/>
            <person name="Kirkland T.N."/>
            <person name="Cole G.T."/>
            <person name="Birren B.W."/>
            <person name="Henn M.R."/>
            <person name="Taylor J.W."/>
            <person name="Rounsley S.D."/>
        </authorList>
    </citation>
    <scope>NUCLEOTIDE SEQUENCE [LARGE SCALE GENOMIC DNA]</scope>
    <source>
        <strain evidence="10">RMSCC 3488</strain>
    </source>
</reference>
<keyword evidence="4" id="KW-0378">Hydrolase</keyword>
<evidence type="ECO:0000313" key="10">
    <source>
        <dbReference type="Proteomes" id="UP000054567"/>
    </source>
</evidence>
<reference evidence="10" key="2">
    <citation type="journal article" date="2009" name="Genome Res.">
        <title>Comparative genomic analyses of the human fungal pathogens Coccidioides and their relatives.</title>
        <authorList>
            <person name="Sharpton T.J."/>
            <person name="Stajich J.E."/>
            <person name="Rounsley S.D."/>
            <person name="Gardner M.J."/>
            <person name="Wortman J.R."/>
            <person name="Jordar V.S."/>
            <person name="Maiti R."/>
            <person name="Kodira C.D."/>
            <person name="Neafsey D.E."/>
            <person name="Zeng Q."/>
            <person name="Hung C.-Y."/>
            <person name="McMahan C."/>
            <person name="Muszewska A."/>
            <person name="Grynberg M."/>
            <person name="Mandel M.A."/>
            <person name="Kellner E.M."/>
            <person name="Barker B.M."/>
            <person name="Galgiani J.N."/>
            <person name="Orbach M.J."/>
            <person name="Kirkland T.N."/>
            <person name="Cole G.T."/>
            <person name="Henn M.R."/>
            <person name="Birren B.W."/>
            <person name="Taylor J.W."/>
        </authorList>
    </citation>
    <scope>NUCLEOTIDE SEQUENCE [LARGE SCALE GENOMIC DNA]</scope>
    <source>
        <strain evidence="10">RMSCC 3488</strain>
    </source>
</reference>
<dbReference type="PANTHER" id="PTHR46471:SF6">
    <property type="entry name" value="GLYCOSYL HYDROLASE"/>
    <property type="match status" value="1"/>
</dbReference>
<evidence type="ECO:0000256" key="4">
    <source>
        <dbReference type="ARBA" id="ARBA00022801"/>
    </source>
</evidence>
<dbReference type="Pfam" id="PF01522">
    <property type="entry name" value="Polysacc_deac_1"/>
    <property type="match status" value="1"/>
</dbReference>
<dbReference type="PANTHER" id="PTHR46471">
    <property type="entry name" value="CHITIN DEACETYLASE"/>
    <property type="match status" value="1"/>
</dbReference>
<accession>A0A0J6I4C5</accession>
<keyword evidence="3 7" id="KW-0732">Signal</keyword>
<evidence type="ECO:0000256" key="1">
    <source>
        <dbReference type="ARBA" id="ARBA00001941"/>
    </source>
</evidence>
<evidence type="ECO:0000256" key="6">
    <source>
        <dbReference type="ARBA" id="ARBA00023285"/>
    </source>
</evidence>
<keyword evidence="6" id="KW-0170">Cobalt</keyword>
<dbReference type="InterPro" id="IPR011330">
    <property type="entry name" value="Glyco_hydro/deAcase_b/a-brl"/>
</dbReference>
<reference evidence="9 10" key="1">
    <citation type="submission" date="2007-06" db="EMBL/GenBank/DDBJ databases">
        <title>The Genome Sequence of Coccidioides posadasii RMSCC_3488.</title>
        <authorList>
            <consortium name="Coccidioides Genome Resources Consortium"/>
            <consortium name="The Broad Institute Genome Sequencing Platform"/>
            <person name="Henn M.R."/>
            <person name="Sykes S."/>
            <person name="Young S."/>
            <person name="Jaffe D."/>
            <person name="Berlin A."/>
            <person name="Alvarez P."/>
            <person name="Butler J."/>
            <person name="Gnerre S."/>
            <person name="Grabherr M."/>
            <person name="Mauceli E."/>
            <person name="Brockman W."/>
            <person name="Kodira C."/>
            <person name="Alvarado L."/>
            <person name="Zeng Q."/>
            <person name="Crawford M."/>
            <person name="Antoine C."/>
            <person name="Devon K."/>
            <person name="Galgiani J."/>
            <person name="Orsborn K."/>
            <person name="Lewis M.L."/>
            <person name="Nusbaum C."/>
            <person name="Galagan J."/>
            <person name="Birren B."/>
        </authorList>
    </citation>
    <scope>NUCLEOTIDE SEQUENCE [LARGE SCALE GENOMIC DNA]</scope>
    <source>
        <strain evidence="9 10">RMSCC 3488</strain>
    </source>
</reference>
<evidence type="ECO:0000256" key="7">
    <source>
        <dbReference type="SAM" id="SignalP"/>
    </source>
</evidence>
<gene>
    <name evidence="9" type="ORF">CPAG_02562</name>
</gene>
<dbReference type="GO" id="GO:0016810">
    <property type="term" value="F:hydrolase activity, acting on carbon-nitrogen (but not peptide) bonds"/>
    <property type="evidence" value="ECO:0007669"/>
    <property type="project" value="InterPro"/>
</dbReference>
<evidence type="ECO:0000256" key="5">
    <source>
        <dbReference type="ARBA" id="ARBA00023277"/>
    </source>
</evidence>
<evidence type="ECO:0000256" key="2">
    <source>
        <dbReference type="ARBA" id="ARBA00022723"/>
    </source>
</evidence>
<dbReference type="GO" id="GO:0046872">
    <property type="term" value="F:metal ion binding"/>
    <property type="evidence" value="ECO:0007669"/>
    <property type="project" value="UniProtKB-KW"/>
</dbReference>
<evidence type="ECO:0000256" key="3">
    <source>
        <dbReference type="ARBA" id="ARBA00022729"/>
    </source>
</evidence>
<evidence type="ECO:0000313" key="9">
    <source>
        <dbReference type="EMBL" id="KMM66222.1"/>
    </source>
</evidence>
<sequence>MAPECLVAVYRAVTLCLALLNISTFAAPMRPFVEPLVIDTFDVPGSNNLEGWAGPDEGMPAEYGPGYLHLTPSDPDMNFHTRLGPYCLDMSEYMNMYLHISFSGTDKFTVSLTQNNEWCDQTRAPYPETWDSLEAARYSAGGDIYMPLHHFNIDFSRVNSVAFNGFYTREPAILYKVEITSDVPEDFEVPVKLPSGTLAVKCKRPNSFAFGIDDGRPEFAQEVIQILEEEDIKVTFFTVGNGLLDQTSNFTETYRDMLSRGHQVALHTFSHPAVEGLSSLEEIDSEITENIKTMKEQLGIESRYFRPPFGVVGARTRQRLAEHIESPYIITWSVDIEDWLWAHSPTPEKQYEAFKRDLEKGGDLAVMHFLHRSTVDYFKDVFQLVKASGKQIMRVDQCMEDPDAPPLKDSS</sequence>
<feature type="chain" id="PRO_5005274355" description="NodB homology domain-containing protein" evidence="7">
    <location>
        <begin position="27"/>
        <end position="411"/>
    </location>
</feature>
<dbReference type="VEuPathDB" id="FungiDB:CPAG_02562"/>
<proteinExistence type="predicted"/>